<gene>
    <name evidence="2" type="ORF">CR152_23200</name>
</gene>
<organism evidence="2 3">
    <name type="scientific">Massilia violaceinigra</name>
    <dbReference type="NCBI Taxonomy" id="2045208"/>
    <lineage>
        <taxon>Bacteria</taxon>
        <taxon>Pseudomonadati</taxon>
        <taxon>Pseudomonadota</taxon>
        <taxon>Betaproteobacteria</taxon>
        <taxon>Burkholderiales</taxon>
        <taxon>Oxalobacteraceae</taxon>
        <taxon>Telluria group</taxon>
        <taxon>Massilia</taxon>
    </lineage>
</organism>
<sequence length="85" mass="9731">MPYYGGVRPLQFGLNRRDSGKYWIAHLFYPGPADSDANWMQQHEEDHRVADHHQRRSDESEAIMNDYYASLPPPAQASPDDSATP</sequence>
<dbReference type="EMBL" id="CP024608">
    <property type="protein sequence ID" value="ATQ77094.1"/>
    <property type="molecule type" value="Genomic_DNA"/>
</dbReference>
<evidence type="ECO:0000313" key="2">
    <source>
        <dbReference type="EMBL" id="ATQ77094.1"/>
    </source>
</evidence>
<protein>
    <submittedName>
        <fullName evidence="2">Uncharacterized protein</fullName>
    </submittedName>
</protein>
<reference evidence="2" key="1">
    <citation type="submission" date="2017-10" db="EMBL/GenBank/DDBJ databases">
        <title>Massilia psychrophilum sp. nov., a novel purple-pigmented bacterium isolated from Tianshan glacier, Xinjiang Municipality, China.</title>
        <authorList>
            <person name="Wang H."/>
        </authorList>
    </citation>
    <scope>NUCLEOTIDE SEQUENCE [LARGE SCALE GENOMIC DNA]</scope>
    <source>
        <strain evidence="2">B2</strain>
    </source>
</reference>
<dbReference type="KEGG" id="mass:CR152_23200"/>
<feature type="compositionally biased region" description="Basic and acidic residues" evidence="1">
    <location>
        <begin position="42"/>
        <end position="59"/>
    </location>
</feature>
<keyword evidence="3" id="KW-1185">Reference proteome</keyword>
<proteinExistence type="predicted"/>
<dbReference type="Proteomes" id="UP000229897">
    <property type="component" value="Chromosome"/>
</dbReference>
<accession>A0A2D2DQ35</accession>
<dbReference type="AlphaFoldDB" id="A0A2D2DQ35"/>
<name>A0A2D2DQ35_9BURK</name>
<feature type="region of interest" description="Disordered" evidence="1">
    <location>
        <begin position="34"/>
        <end position="85"/>
    </location>
</feature>
<evidence type="ECO:0000256" key="1">
    <source>
        <dbReference type="SAM" id="MobiDB-lite"/>
    </source>
</evidence>
<evidence type="ECO:0000313" key="3">
    <source>
        <dbReference type="Proteomes" id="UP000229897"/>
    </source>
</evidence>